<dbReference type="eggNOG" id="ENOG50340YQ">
    <property type="taxonomic scope" value="Bacteria"/>
</dbReference>
<sequence length="162" mass="19051">MFFVEDPSVQVSQEEVQAIEEVGDTTEEMRKLTNLFLSELRKIDSSIESINDIDSLVMRNPELDSIVSEKLKNSGYLDFWKVEVSCFPWRYDPLKIVQFYHSLEDPEILLDYCRETIKQDENGDFKHWSINEKGYRDLHSKFNLKTTQTFILNLPFITKSGL</sequence>
<organism evidence="1">
    <name type="scientific">Hydrogenovibrio crunogenus (strain DSM 25203 / XCL-2)</name>
    <name type="common">Thiomicrospira crunogena</name>
    <dbReference type="NCBI Taxonomy" id="317025"/>
    <lineage>
        <taxon>Bacteria</taxon>
        <taxon>Pseudomonadati</taxon>
        <taxon>Pseudomonadota</taxon>
        <taxon>Gammaproteobacteria</taxon>
        <taxon>Thiotrichales</taxon>
        <taxon>Piscirickettsiaceae</taxon>
        <taxon>Hydrogenovibrio</taxon>
    </lineage>
</organism>
<accession>Q31HE3</accession>
<name>Q31HE3_HYDCU</name>
<evidence type="ECO:0000313" key="1">
    <source>
        <dbReference type="EMBL" id="ABB41430.1"/>
    </source>
</evidence>
<dbReference type="KEGG" id="tcx:Tcr_0834"/>
<dbReference type="AlphaFoldDB" id="Q31HE3"/>
<protein>
    <submittedName>
        <fullName evidence="1">Uncharacterized protein</fullName>
    </submittedName>
</protein>
<dbReference type="EMBL" id="CP000109">
    <property type="protein sequence ID" value="ABB41430.1"/>
    <property type="molecule type" value="Genomic_DNA"/>
</dbReference>
<proteinExistence type="predicted"/>
<gene>
    <name evidence="1" type="ordered locus">Tcr_0834</name>
</gene>
<reference evidence="1" key="1">
    <citation type="submission" date="2006-07" db="EMBL/GenBank/DDBJ databases">
        <title>Complete sequence of Thiomicrospira crunogena XCL-2.</title>
        <authorList>
            <consortium name="US DOE Joint Genome Institute"/>
            <person name="Copeland A."/>
            <person name="Lucas S."/>
            <person name="Lapidus A."/>
            <person name="Barry K."/>
            <person name="Detter J.C."/>
            <person name="Glavina del Rio T."/>
            <person name="Hammon N."/>
            <person name="Israni S."/>
            <person name="Dalin E."/>
            <person name="Tice H."/>
            <person name="Pitluck S."/>
            <person name="Chain P."/>
            <person name="Malfatti S."/>
            <person name="Shin M."/>
            <person name="Vergez L."/>
            <person name="Schmutz J."/>
            <person name="Larimer F."/>
            <person name="Land M."/>
            <person name="Hauser L."/>
            <person name="Kyrpides N."/>
            <person name="Lykidis A."/>
            <person name="Scott K.M."/>
            <person name="Sievert S."/>
            <person name="Kerfeld C."/>
            <person name="Freyermuth S."/>
            <person name="Dobrinski K."/>
            <person name="Boller A."/>
            <person name="Fitzpatrick K."/>
            <person name="Thoma P."/>
            <person name="Moore J."/>
            <person name="Richardson P."/>
        </authorList>
    </citation>
    <scope>NUCLEOTIDE SEQUENCE</scope>
    <source>
        <strain evidence="1">XCL-2</strain>
    </source>
</reference>
<dbReference type="HOGENOM" id="CLU_1634615_0_0_6"/>
<dbReference type="OrthoDB" id="7843671at2"/>